<dbReference type="Gene3D" id="1.20.120.330">
    <property type="entry name" value="Nucleotidyltransferases domain 2"/>
    <property type="match status" value="1"/>
</dbReference>
<dbReference type="PANTHER" id="PTHR47320">
    <property type="entry name" value="BIFUNCTIONAL URIDYLYLTRANSFERASE/URIDYLYL-REMOVING ENZYME"/>
    <property type="match status" value="1"/>
</dbReference>
<dbReference type="InterPro" id="IPR045865">
    <property type="entry name" value="ACT-like_dom_sf"/>
</dbReference>
<evidence type="ECO:0000256" key="5">
    <source>
        <dbReference type="ARBA" id="ARBA00022842"/>
    </source>
</evidence>
<dbReference type="InterPro" id="IPR003607">
    <property type="entry name" value="HD/PDEase_dom"/>
</dbReference>
<dbReference type="GO" id="GO:0006808">
    <property type="term" value="P:regulation of nitrogen utilization"/>
    <property type="evidence" value="ECO:0007669"/>
    <property type="project" value="UniProtKB-UniRule"/>
</dbReference>
<sequence length="841" mass="97161">MMQLEVFKEKYQALQSSLEVDFLKKPDAVKALVQRRSDEIDSLLCDIWRGLEVSNQLCLAAVGGYGRRELHLYSDIDLLILIPSGSHNVHQENLSKFLTFLWDVGLEVGHATRDITDCVANIHDLSVATNLLESRILIGKESLFLRMKVVIKSNDWSSRSFFVGKQKEQHERHLNYSNTAYNLEPNLKESPGGLRDIQTVAWVAKWYFDVDLLSDLVEKEYLTQGEYDLLIEAQSFLWKVRFALHIIAQRREDRVAFQYQRKVASVLGYEEGDSIAVEQFMRDYYQTATKVARLNDILLQLFEESVLHEQHLNARFVISHGYIYMTDSKVFTKQPSAFIEIFLLVAKYNYVSGISADTLRQMQKDIDLIGENYYKKRQNNRLFIELLQQKQGVNKALKLMNRYGVLERYIPAFGKITGLMQYDLFHAYTVDQHTLFVIRNLRRFFIGEFAQEFALCSEIATDIVKPELLFLAGLFHDIAKGRGGDHATLGAKDAQDFLKHHSLKAKDVALVSSLVEQHLLMTQVAQKQDLDDFDVIEQFAKTVKSVEFLEFLYLLTVADIRATKEDLWNSWKDSLLKKLFYKTKEHLQKPPKAPSITAQVKVVKQALAKAVIQQGYDRQKADVMLDTLPKDYFLRYQVDDILWHLQCLTRQSGKAIKVLSRLSEHNVVDIFVHSEDSKGLFFKLVSIIEKLGLDIVDAKILTSKDNKTYNTISVLQDEILEHTNINKVIEEELTQLVQSGADVKQMSDKYAHYHFDHKMEITFSHNDTWNLTEVEVNVIDKQGLLSNIAYIFYQLDFHLVNARISTMGERVEDVFFISNADNKPLSKLEQQTLSQYLQEKL</sequence>
<comment type="catalytic activity">
    <reaction evidence="8">
        <text>[protein-PII]-L-tyrosine + UTP = [protein-PII]-uridylyl-L-tyrosine + diphosphate</text>
        <dbReference type="Rhea" id="RHEA:13673"/>
        <dbReference type="Rhea" id="RHEA-COMP:12147"/>
        <dbReference type="Rhea" id="RHEA-COMP:12148"/>
        <dbReference type="ChEBI" id="CHEBI:33019"/>
        <dbReference type="ChEBI" id="CHEBI:46398"/>
        <dbReference type="ChEBI" id="CHEBI:46858"/>
        <dbReference type="ChEBI" id="CHEBI:90602"/>
        <dbReference type="EC" id="2.7.7.59"/>
    </reaction>
</comment>
<keyword evidence="4 8" id="KW-0378">Hydrolase</keyword>
<dbReference type="InterPro" id="IPR010043">
    <property type="entry name" value="UTase/UR"/>
</dbReference>
<dbReference type="Pfam" id="PF01966">
    <property type="entry name" value="HD"/>
    <property type="match status" value="1"/>
</dbReference>
<dbReference type="InterPro" id="IPR002912">
    <property type="entry name" value="ACT_dom"/>
</dbReference>
<dbReference type="Pfam" id="PF08335">
    <property type="entry name" value="GlnD_UR_UTase"/>
    <property type="match status" value="1"/>
</dbReference>
<evidence type="ECO:0000256" key="2">
    <source>
        <dbReference type="ARBA" id="ARBA00022695"/>
    </source>
</evidence>
<dbReference type="SUPFAM" id="SSF81301">
    <property type="entry name" value="Nucleotidyltransferase"/>
    <property type="match status" value="1"/>
</dbReference>
<dbReference type="CDD" id="cd05401">
    <property type="entry name" value="NT_GlnE_GlnD_like"/>
    <property type="match status" value="1"/>
</dbReference>
<gene>
    <name evidence="8" type="primary">glnD</name>
    <name evidence="11" type="ORF">BGC33_15070</name>
</gene>
<evidence type="ECO:0000256" key="4">
    <source>
        <dbReference type="ARBA" id="ARBA00022801"/>
    </source>
</evidence>
<evidence type="ECO:0000259" key="9">
    <source>
        <dbReference type="PROSITE" id="PS51671"/>
    </source>
</evidence>
<dbReference type="Proteomes" id="UP000182798">
    <property type="component" value="Unassembled WGS sequence"/>
</dbReference>
<comment type="activity regulation">
    <text evidence="8">Uridylyltransferase (UTase) activity is inhibited by glutamine, while glutamine activates uridylyl-removing (UR) activity.</text>
</comment>
<evidence type="ECO:0000256" key="3">
    <source>
        <dbReference type="ARBA" id="ARBA00022737"/>
    </source>
</evidence>
<comment type="domain">
    <text evidence="8">Has four distinct domains: an N-terminal nucleotidyltransferase (NT) domain responsible for UTase activity, a central HD domain that encodes UR activity, and two C-terminal ACT domains that seem to have a role in glutamine sensing.</text>
</comment>
<dbReference type="GO" id="GO:0008773">
    <property type="term" value="F:[protein-PII] uridylyltransferase activity"/>
    <property type="evidence" value="ECO:0007669"/>
    <property type="project" value="UniProtKB-UniRule"/>
</dbReference>
<dbReference type="EMBL" id="MIQH01000398">
    <property type="protein sequence ID" value="OIR25135.1"/>
    <property type="molecule type" value="Genomic_DNA"/>
</dbReference>
<name>A0A1J5ULL0_9GAMM</name>
<dbReference type="PIRSF" id="PIRSF006288">
    <property type="entry name" value="PII_uridyltransf"/>
    <property type="match status" value="1"/>
</dbReference>
<comment type="catalytic activity">
    <reaction evidence="8">
        <text>[protein-PII]-uridylyl-L-tyrosine + H2O = [protein-PII]-L-tyrosine + UMP + H(+)</text>
        <dbReference type="Rhea" id="RHEA:48600"/>
        <dbReference type="Rhea" id="RHEA-COMP:12147"/>
        <dbReference type="Rhea" id="RHEA-COMP:12148"/>
        <dbReference type="ChEBI" id="CHEBI:15377"/>
        <dbReference type="ChEBI" id="CHEBI:15378"/>
        <dbReference type="ChEBI" id="CHEBI:46858"/>
        <dbReference type="ChEBI" id="CHEBI:57865"/>
        <dbReference type="ChEBI" id="CHEBI:90602"/>
    </reaction>
</comment>
<feature type="region of interest" description="Uridylyltransferase" evidence="8">
    <location>
        <begin position="1"/>
        <end position="313"/>
    </location>
</feature>
<evidence type="ECO:0000256" key="7">
    <source>
        <dbReference type="ARBA" id="ARBA00047968"/>
    </source>
</evidence>
<dbReference type="SMART" id="SM00471">
    <property type="entry name" value="HDc"/>
    <property type="match status" value="1"/>
</dbReference>
<evidence type="ECO:0000313" key="12">
    <source>
        <dbReference type="Proteomes" id="UP000182798"/>
    </source>
</evidence>
<dbReference type="OrthoDB" id="9758038at2"/>
<comment type="similarity">
    <text evidence="8">Belongs to the GlnD family.</text>
</comment>
<feature type="domain" description="HD" evidence="10">
    <location>
        <begin position="430"/>
        <end position="552"/>
    </location>
</feature>
<feature type="domain" description="ACT" evidence="9">
    <location>
        <begin position="773"/>
        <end position="841"/>
    </location>
</feature>
<evidence type="ECO:0000256" key="8">
    <source>
        <dbReference type="HAMAP-Rule" id="MF_00277"/>
    </source>
</evidence>
<keyword evidence="6 8" id="KW-0511">Multifunctional enzyme</keyword>
<dbReference type="AlphaFoldDB" id="A0A1J5ULL0"/>
<protein>
    <recommendedName>
        <fullName evidence="8">Bifunctional uridylyltransferase/uridylyl-removing enzyme</fullName>
        <shortName evidence="8">UTase/UR</shortName>
    </recommendedName>
    <alternativeName>
        <fullName evidence="8">Bifunctional [protein-PII] modification enzyme</fullName>
    </alternativeName>
    <alternativeName>
        <fullName evidence="8">Bifunctional nitrogen sensor protein</fullName>
    </alternativeName>
    <domain>
        <recommendedName>
            <fullName evidence="8">[Protein-PII] uridylyltransferase</fullName>
            <shortName evidence="8">PII uridylyltransferase</shortName>
            <shortName evidence="8">UTase</shortName>
            <ecNumber evidence="8">2.7.7.59</ecNumber>
        </recommendedName>
    </domain>
    <domain>
        <recommendedName>
            <fullName evidence="8">[Protein-PII]-UMP uridylyl-removing enzyme</fullName>
            <shortName evidence="8">UR</shortName>
            <ecNumber evidence="8">3.1.4.-</ecNumber>
        </recommendedName>
    </domain>
</protein>
<dbReference type="SUPFAM" id="SSF81593">
    <property type="entry name" value="Nucleotidyltransferase substrate binding subunit/domain"/>
    <property type="match status" value="1"/>
</dbReference>
<dbReference type="PANTHER" id="PTHR47320:SF1">
    <property type="entry name" value="BIFUNCTIONAL URIDYLYLTRANSFERASE_URIDYLYL-REMOVING ENZYME"/>
    <property type="match status" value="1"/>
</dbReference>
<reference evidence="12" key="1">
    <citation type="submission" date="2016-09" db="EMBL/GenBank/DDBJ databases">
        <title>Genome Sequence of Bathymodiolus thermophilus sulfur-oxidizing gill endosymbiont.</title>
        <authorList>
            <person name="Ponnudurai R."/>
            <person name="Kleiner M."/>
            <person name="Sayavedra L."/>
            <person name="Thuermer A."/>
            <person name="Felbeck H."/>
            <person name="Schlueter R."/>
            <person name="Schweder T."/>
            <person name="Markert S."/>
        </authorList>
    </citation>
    <scope>NUCLEOTIDE SEQUENCE [LARGE SCALE GENOMIC DNA]</scope>
    <source>
        <strain evidence="12">BAT/CrabSpa'14</strain>
    </source>
</reference>
<dbReference type="PROSITE" id="PS51671">
    <property type="entry name" value="ACT"/>
    <property type="match status" value="2"/>
</dbReference>
<evidence type="ECO:0000256" key="1">
    <source>
        <dbReference type="ARBA" id="ARBA00022679"/>
    </source>
</evidence>
<dbReference type="SUPFAM" id="SSF109604">
    <property type="entry name" value="HD-domain/PDEase-like"/>
    <property type="match status" value="1"/>
</dbReference>
<dbReference type="EC" id="3.1.4.-" evidence="8"/>
<accession>A0A1J5ULL0</accession>
<comment type="cofactor">
    <cofactor evidence="8">
        <name>Mg(2+)</name>
        <dbReference type="ChEBI" id="CHEBI:18420"/>
    </cofactor>
</comment>
<evidence type="ECO:0000313" key="11">
    <source>
        <dbReference type="EMBL" id="OIR25135.1"/>
    </source>
</evidence>
<comment type="function">
    <text evidence="8">Modifies, by uridylylation and deuridylylation, the PII regulatory proteins (GlnB and homologs), in response to the nitrogen status of the cell that GlnD senses through the glutamine level. Under low glutamine levels, catalyzes the conversion of the PII proteins and UTP to PII-UMP and PPi, while under higher glutamine levels, GlnD hydrolyzes PII-UMP to PII and UMP (deuridylylation). Thus, controls uridylylation state and activity of the PII proteins, and plays an important role in the regulation of nitrogen metabolism.</text>
</comment>
<dbReference type="SUPFAM" id="SSF55021">
    <property type="entry name" value="ACT-like"/>
    <property type="match status" value="1"/>
</dbReference>
<keyword evidence="2 8" id="KW-0548">Nucleotidyltransferase</keyword>
<keyword evidence="1 8" id="KW-0808">Transferase</keyword>
<feature type="domain" description="ACT" evidence="9">
    <location>
        <begin position="669"/>
        <end position="748"/>
    </location>
</feature>
<dbReference type="EC" id="2.7.7.59" evidence="8"/>
<dbReference type="GO" id="GO:0008893">
    <property type="term" value="F:guanosine-3',5'-bis(diphosphate) 3'-diphosphatase activity"/>
    <property type="evidence" value="ECO:0007669"/>
    <property type="project" value="UniProtKB-EC"/>
</dbReference>
<evidence type="ECO:0000256" key="6">
    <source>
        <dbReference type="ARBA" id="ARBA00023268"/>
    </source>
</evidence>
<comment type="caution">
    <text evidence="8">Lacks conserved residue(s) required for the propagation of feature annotation.</text>
</comment>
<dbReference type="NCBIfam" id="TIGR01693">
    <property type="entry name" value="UTase_glnD"/>
    <property type="match status" value="1"/>
</dbReference>
<dbReference type="PROSITE" id="PS51831">
    <property type="entry name" value="HD"/>
    <property type="match status" value="1"/>
</dbReference>
<dbReference type="CDD" id="cd00077">
    <property type="entry name" value="HDc"/>
    <property type="match status" value="1"/>
</dbReference>
<evidence type="ECO:0000259" key="10">
    <source>
        <dbReference type="PROSITE" id="PS51831"/>
    </source>
</evidence>
<organism evidence="11 12">
    <name type="scientific">Bathymodiolus thermophilus thioautotrophic gill symbiont</name>
    <dbReference type="NCBI Taxonomy" id="2360"/>
    <lineage>
        <taxon>Bacteria</taxon>
        <taxon>Pseudomonadati</taxon>
        <taxon>Pseudomonadota</taxon>
        <taxon>Gammaproteobacteria</taxon>
        <taxon>sulfur-oxidizing symbionts</taxon>
    </lineage>
</organism>
<proteinExistence type="inferred from homology"/>
<dbReference type="InterPro" id="IPR043519">
    <property type="entry name" value="NT_sf"/>
</dbReference>
<comment type="catalytic activity">
    <reaction evidence="7">
        <text>guanosine 3',5'-bis(diphosphate) + H2O = GDP + diphosphate + H(+)</text>
        <dbReference type="Rhea" id="RHEA:14253"/>
        <dbReference type="ChEBI" id="CHEBI:15377"/>
        <dbReference type="ChEBI" id="CHEBI:15378"/>
        <dbReference type="ChEBI" id="CHEBI:33019"/>
        <dbReference type="ChEBI" id="CHEBI:58189"/>
        <dbReference type="ChEBI" id="CHEBI:77828"/>
        <dbReference type="EC" id="3.1.7.2"/>
    </reaction>
</comment>
<keyword evidence="5 8" id="KW-0460">Magnesium</keyword>
<dbReference type="CDD" id="cd04899">
    <property type="entry name" value="ACT_ACR-UUR-like_2"/>
    <property type="match status" value="1"/>
</dbReference>
<dbReference type="Gene3D" id="1.10.3090.10">
    <property type="entry name" value="cca-adding enzyme, domain 2"/>
    <property type="match status" value="1"/>
</dbReference>
<dbReference type="GO" id="GO:0008081">
    <property type="term" value="F:phosphoric diester hydrolase activity"/>
    <property type="evidence" value="ECO:0007669"/>
    <property type="project" value="UniProtKB-UniRule"/>
</dbReference>
<dbReference type="HAMAP" id="MF_00277">
    <property type="entry name" value="PII_uridylyl_transf"/>
    <property type="match status" value="1"/>
</dbReference>
<dbReference type="InterPro" id="IPR006674">
    <property type="entry name" value="HD_domain"/>
</dbReference>
<keyword evidence="3" id="KW-0677">Repeat</keyword>
<dbReference type="InterPro" id="IPR013546">
    <property type="entry name" value="PII_UdlTrfase/GS_AdlTrfase"/>
</dbReference>
<comment type="caution">
    <text evidence="11">The sequence shown here is derived from an EMBL/GenBank/DDBJ whole genome shotgun (WGS) entry which is preliminary data.</text>
</comment>